<name>A0A0N4XYU3_NIPBR</name>
<evidence type="ECO:0000256" key="1">
    <source>
        <dbReference type="ARBA" id="ARBA00004123"/>
    </source>
</evidence>
<dbReference type="GO" id="GO:0005634">
    <property type="term" value="C:nucleus"/>
    <property type="evidence" value="ECO:0007669"/>
    <property type="project" value="UniProtKB-SubCell"/>
</dbReference>
<evidence type="ECO:0000259" key="2">
    <source>
        <dbReference type="Pfam" id="PF11427"/>
    </source>
</evidence>
<evidence type="ECO:0000313" key="5">
    <source>
        <dbReference type="WBParaSite" id="NBR_0000828001-mRNA-1"/>
    </source>
</evidence>
<evidence type="ECO:0000313" key="3">
    <source>
        <dbReference type="EMBL" id="VDL71870.1"/>
    </source>
</evidence>
<dbReference type="Pfam" id="PF11427">
    <property type="entry name" value="HTH_Tnp_Tc3_1"/>
    <property type="match status" value="1"/>
</dbReference>
<protein>
    <submittedName>
        <fullName evidence="5">HTH_Tnp_Tc3_1 domain-containing protein</fullName>
    </submittedName>
</protein>
<dbReference type="AlphaFoldDB" id="A0A0N4XYU3"/>
<keyword evidence="4" id="KW-1185">Reference proteome</keyword>
<reference evidence="3 4" key="2">
    <citation type="submission" date="2018-11" db="EMBL/GenBank/DDBJ databases">
        <authorList>
            <consortium name="Pathogen Informatics"/>
        </authorList>
    </citation>
    <scope>NUCLEOTIDE SEQUENCE [LARGE SCALE GENOMIC DNA]</scope>
</reference>
<dbReference type="InterPro" id="IPR009057">
    <property type="entry name" value="Homeodomain-like_sf"/>
</dbReference>
<gene>
    <name evidence="3" type="ORF">NBR_LOCUS8281</name>
</gene>
<dbReference type="InterPro" id="IPR025898">
    <property type="entry name" value="Tc3_transposase_DNA-bd_dom"/>
</dbReference>
<dbReference type="GO" id="GO:0003677">
    <property type="term" value="F:DNA binding"/>
    <property type="evidence" value="ECO:0007669"/>
    <property type="project" value="InterPro"/>
</dbReference>
<proteinExistence type="predicted"/>
<evidence type="ECO:0000313" key="4">
    <source>
        <dbReference type="Proteomes" id="UP000271162"/>
    </source>
</evidence>
<organism evidence="5">
    <name type="scientific">Nippostrongylus brasiliensis</name>
    <name type="common">Rat hookworm</name>
    <dbReference type="NCBI Taxonomy" id="27835"/>
    <lineage>
        <taxon>Eukaryota</taxon>
        <taxon>Metazoa</taxon>
        <taxon>Ecdysozoa</taxon>
        <taxon>Nematoda</taxon>
        <taxon>Chromadorea</taxon>
        <taxon>Rhabditida</taxon>
        <taxon>Rhabditina</taxon>
        <taxon>Rhabditomorpha</taxon>
        <taxon>Strongyloidea</taxon>
        <taxon>Heligmosomidae</taxon>
        <taxon>Nippostrongylus</taxon>
    </lineage>
</organism>
<dbReference type="WBParaSite" id="NBR_0000828001-mRNA-1">
    <property type="protein sequence ID" value="NBR_0000828001-mRNA-1"/>
    <property type="gene ID" value="NBR_0000828001"/>
</dbReference>
<comment type="subcellular location">
    <subcellularLocation>
        <location evidence="1">Nucleus</location>
    </subcellularLocation>
</comment>
<dbReference type="Gene3D" id="1.10.10.60">
    <property type="entry name" value="Homeodomain-like"/>
    <property type="match status" value="1"/>
</dbReference>
<dbReference type="EMBL" id="UYSL01019985">
    <property type="protein sequence ID" value="VDL71870.1"/>
    <property type="molecule type" value="Genomic_DNA"/>
</dbReference>
<dbReference type="Proteomes" id="UP000271162">
    <property type="component" value="Unassembled WGS sequence"/>
</dbReference>
<dbReference type="SUPFAM" id="SSF46689">
    <property type="entry name" value="Homeodomain-like"/>
    <property type="match status" value="1"/>
</dbReference>
<feature type="domain" description="Tc3 transposase DNA binding" evidence="2">
    <location>
        <begin position="4"/>
        <end position="50"/>
    </location>
</feature>
<reference evidence="5" key="1">
    <citation type="submission" date="2017-02" db="UniProtKB">
        <authorList>
            <consortium name="WormBaseParasite"/>
        </authorList>
    </citation>
    <scope>IDENTIFICATION</scope>
</reference>
<accession>A0A0N4XYU3</accession>
<sequence length="89" mass="10026">MPIRGTALSFEEQAQIRALKESGLSNRAIARQLDRPQGCVNRYLRDPIGYLTWPACSLDCNPMNSMWGIVFRQVYADNKQFSKATSATT</sequence>